<organism evidence="4 5">
    <name type="scientific">Mageeibacillus indolicus</name>
    <dbReference type="NCBI Taxonomy" id="884684"/>
    <lineage>
        <taxon>Bacteria</taxon>
        <taxon>Bacillati</taxon>
        <taxon>Bacillota</taxon>
        <taxon>Clostridia</taxon>
        <taxon>Eubacteriales</taxon>
        <taxon>Oscillospiraceae</taxon>
        <taxon>Mageeibacillus</taxon>
    </lineage>
</organism>
<dbReference type="SUPFAM" id="SSF56420">
    <property type="entry name" value="Peptide deformylase"/>
    <property type="match status" value="1"/>
</dbReference>
<gene>
    <name evidence="3" type="primary">def</name>
    <name evidence="4" type="ORF">B7R76_02260</name>
</gene>
<evidence type="ECO:0000313" key="4">
    <source>
        <dbReference type="EMBL" id="PNH19725.1"/>
    </source>
</evidence>
<dbReference type="GO" id="GO:0046872">
    <property type="term" value="F:metal ion binding"/>
    <property type="evidence" value="ECO:0007669"/>
    <property type="project" value="UniProtKB-KW"/>
</dbReference>
<evidence type="ECO:0000256" key="3">
    <source>
        <dbReference type="HAMAP-Rule" id="MF_00163"/>
    </source>
</evidence>
<dbReference type="RefSeq" id="WP_012993373.1">
    <property type="nucleotide sequence ID" value="NZ_NBZD01000001.1"/>
</dbReference>
<keyword evidence="3" id="KW-0648">Protein biosynthesis</keyword>
<evidence type="ECO:0000313" key="5">
    <source>
        <dbReference type="Proteomes" id="UP000236394"/>
    </source>
</evidence>
<dbReference type="Pfam" id="PF01327">
    <property type="entry name" value="Pep_deformylase"/>
    <property type="match status" value="1"/>
</dbReference>
<dbReference type="CDD" id="cd00487">
    <property type="entry name" value="Pep_deformylase"/>
    <property type="match status" value="1"/>
</dbReference>
<evidence type="ECO:0000256" key="1">
    <source>
        <dbReference type="ARBA" id="ARBA00010759"/>
    </source>
</evidence>
<dbReference type="InterPro" id="IPR036821">
    <property type="entry name" value="Peptide_deformylase_sf"/>
</dbReference>
<dbReference type="NCBIfam" id="NF001159">
    <property type="entry name" value="PRK00150.1-3"/>
    <property type="match status" value="1"/>
</dbReference>
<comment type="catalytic activity">
    <reaction evidence="3">
        <text>N-terminal N-formyl-L-methionyl-[peptide] + H2O = N-terminal L-methionyl-[peptide] + formate</text>
        <dbReference type="Rhea" id="RHEA:24420"/>
        <dbReference type="Rhea" id="RHEA-COMP:10639"/>
        <dbReference type="Rhea" id="RHEA-COMP:10640"/>
        <dbReference type="ChEBI" id="CHEBI:15377"/>
        <dbReference type="ChEBI" id="CHEBI:15740"/>
        <dbReference type="ChEBI" id="CHEBI:49298"/>
        <dbReference type="ChEBI" id="CHEBI:64731"/>
        <dbReference type="EC" id="3.5.1.88"/>
    </reaction>
</comment>
<accession>A0A2J8B4M8</accession>
<feature type="binding site" evidence="3">
    <location>
        <position position="134"/>
    </location>
    <ligand>
        <name>Fe cation</name>
        <dbReference type="ChEBI" id="CHEBI:24875"/>
    </ligand>
</feature>
<dbReference type="EMBL" id="NBZD01000001">
    <property type="protein sequence ID" value="PNH19725.1"/>
    <property type="molecule type" value="Genomic_DNA"/>
</dbReference>
<dbReference type="GO" id="GO:0042586">
    <property type="term" value="F:peptide deformylase activity"/>
    <property type="evidence" value="ECO:0007669"/>
    <property type="project" value="UniProtKB-UniRule"/>
</dbReference>
<comment type="cofactor">
    <cofactor evidence="3">
        <name>Fe(2+)</name>
        <dbReference type="ChEBI" id="CHEBI:29033"/>
    </cofactor>
    <text evidence="3">Binds 1 Fe(2+) ion.</text>
</comment>
<dbReference type="Proteomes" id="UP000236394">
    <property type="component" value="Unassembled WGS sequence"/>
</dbReference>
<dbReference type="OMA" id="VCIQHEI"/>
<feature type="binding site" evidence="3">
    <location>
        <position position="138"/>
    </location>
    <ligand>
        <name>Fe cation</name>
        <dbReference type="ChEBI" id="CHEBI:24875"/>
    </ligand>
</feature>
<protein>
    <recommendedName>
        <fullName evidence="3">Peptide deformylase</fullName>
        <shortName evidence="3">PDF</shortName>
        <ecNumber evidence="3">3.5.1.88</ecNumber>
    </recommendedName>
    <alternativeName>
        <fullName evidence="3">Polypeptide deformylase</fullName>
    </alternativeName>
</protein>
<dbReference type="InterPro" id="IPR023635">
    <property type="entry name" value="Peptide_deformylase"/>
</dbReference>
<dbReference type="NCBIfam" id="TIGR00079">
    <property type="entry name" value="pept_deformyl"/>
    <property type="match status" value="1"/>
</dbReference>
<evidence type="ECO:0000256" key="2">
    <source>
        <dbReference type="ARBA" id="ARBA00023004"/>
    </source>
</evidence>
<dbReference type="AlphaFoldDB" id="A0A2J8B4M8"/>
<dbReference type="PIRSF" id="PIRSF004749">
    <property type="entry name" value="Pep_def"/>
    <property type="match status" value="1"/>
</dbReference>
<keyword evidence="3" id="KW-0378">Hydrolase</keyword>
<name>A0A2J8B4M8_9FIRM</name>
<reference evidence="5" key="1">
    <citation type="submission" date="2017-04" db="EMBL/GenBank/DDBJ databases">
        <authorList>
            <person name="Bumgarner R.E."/>
            <person name="Fredricks D.N."/>
            <person name="Srinivasan S."/>
        </authorList>
    </citation>
    <scope>NUCLEOTIDE SEQUENCE [LARGE SCALE GENOMIC DNA]</scope>
    <source>
        <strain evidence="5">KA00405</strain>
    </source>
</reference>
<keyword evidence="2 3" id="KW-0408">Iron</keyword>
<comment type="function">
    <text evidence="3">Removes the formyl group from the N-terminal Met of newly synthesized proteins. Requires at least a dipeptide for an efficient rate of reaction. N-terminal L-methionine is a prerequisite for activity but the enzyme has broad specificity at other positions.</text>
</comment>
<dbReference type="HAMAP" id="MF_00163">
    <property type="entry name" value="Pep_deformylase"/>
    <property type="match status" value="1"/>
</dbReference>
<dbReference type="PANTHER" id="PTHR10458">
    <property type="entry name" value="PEPTIDE DEFORMYLASE"/>
    <property type="match status" value="1"/>
</dbReference>
<comment type="caution">
    <text evidence="4">The sequence shown here is derived from an EMBL/GenBank/DDBJ whole genome shotgun (WGS) entry which is preliminary data.</text>
</comment>
<dbReference type="GO" id="GO:0006412">
    <property type="term" value="P:translation"/>
    <property type="evidence" value="ECO:0007669"/>
    <property type="project" value="UniProtKB-UniRule"/>
</dbReference>
<comment type="similarity">
    <text evidence="1 3">Belongs to the polypeptide deformylase family.</text>
</comment>
<keyword evidence="3" id="KW-0479">Metal-binding</keyword>
<dbReference type="PANTHER" id="PTHR10458:SF22">
    <property type="entry name" value="PEPTIDE DEFORMYLASE"/>
    <property type="match status" value="1"/>
</dbReference>
<feature type="active site" evidence="3">
    <location>
        <position position="135"/>
    </location>
</feature>
<feature type="binding site" evidence="3">
    <location>
        <position position="92"/>
    </location>
    <ligand>
        <name>Fe cation</name>
        <dbReference type="ChEBI" id="CHEBI:24875"/>
    </ligand>
</feature>
<proteinExistence type="inferred from homology"/>
<dbReference type="Gene3D" id="3.90.45.10">
    <property type="entry name" value="Peptide deformylase"/>
    <property type="match status" value="1"/>
</dbReference>
<dbReference type="PRINTS" id="PR01576">
    <property type="entry name" value="PDEFORMYLASE"/>
</dbReference>
<sequence>MAVREIIVDGDDRLRKKARPVDNIADPKIQQIVDDMIDTLYATGNGVGLAAVQVGILKRIFVIDLQDGKGLKVYINPEIIDRQGSQCNQEGCLSLPGFWGEVIRPAKVTVRAFDRNGKQFEQTATGLGAICISHETDHLNGILFKDLVISEEEAARFKQK</sequence>
<dbReference type="EC" id="3.5.1.88" evidence="3"/>